<evidence type="ECO:0000313" key="3">
    <source>
        <dbReference type="Proteomes" id="UP000265140"/>
    </source>
</evidence>
<dbReference type="Ensembl" id="ENSELUT00000093653.1">
    <property type="protein sequence ID" value="ENSELUP00000086439.1"/>
    <property type="gene ID" value="ENSELUG00000042604.1"/>
</dbReference>
<reference evidence="2 3" key="1">
    <citation type="submission" date="2020-02" db="EMBL/GenBank/DDBJ databases">
        <title>Esox lucius (northern pike) genome, fEsoLuc1, primary haplotype.</title>
        <authorList>
            <person name="Myers G."/>
            <person name="Karagic N."/>
            <person name="Meyer A."/>
            <person name="Pippel M."/>
            <person name="Reichard M."/>
            <person name="Winkler S."/>
            <person name="Tracey A."/>
            <person name="Sims Y."/>
            <person name="Howe K."/>
            <person name="Rhie A."/>
            <person name="Formenti G."/>
            <person name="Durbin R."/>
            <person name="Fedrigo O."/>
            <person name="Jarvis E.D."/>
        </authorList>
    </citation>
    <scope>NUCLEOTIDE SEQUENCE [LARGE SCALE GENOMIC DNA]</scope>
</reference>
<sequence>MAEQKLSWSKAAVHSRTVTDQSHFYFLPGVSHTYASDLPEPLTALYDPNLTDAPPHRIQEKSKEAFQQMKANLTRDQCETLELTSKEQSKCQAWHQHRIGRITSTAFHRVCTASEGTDKTNLVKKTMHYGDSELHRVPAVLWGIDKEDTARKHYTDEMSKIHDNFSVQLSGLVVRNDQPHLGASPDGLVSCSCCGRGTLEIKCPYKYRDGLTGCRNDSQFCLDKSLRLKKGHPYYHQVQLHMFVCNVQYCDFVVWTSKGVIMRRITRDEEMLRKALPKAETFFLLHVLPELLTRSHDPLLKHSLTR</sequence>
<dbReference type="InterPro" id="IPR011604">
    <property type="entry name" value="PDDEXK-like_dom_sf"/>
</dbReference>
<dbReference type="SUPFAM" id="SSF52980">
    <property type="entry name" value="Restriction endonuclease-like"/>
    <property type="match status" value="1"/>
</dbReference>
<dbReference type="GeneTree" id="ENSGT00940000176290"/>
<reference evidence="2" key="2">
    <citation type="submission" date="2025-08" db="UniProtKB">
        <authorList>
            <consortium name="Ensembl"/>
        </authorList>
    </citation>
    <scope>IDENTIFICATION</scope>
</reference>
<reference evidence="2" key="3">
    <citation type="submission" date="2025-09" db="UniProtKB">
        <authorList>
            <consortium name="Ensembl"/>
        </authorList>
    </citation>
    <scope>IDENTIFICATION</scope>
</reference>
<dbReference type="AlphaFoldDB" id="A0AAY5KB43"/>
<accession>A0AAY5KB43</accession>
<feature type="domain" description="YqaJ viral recombinase" evidence="1">
    <location>
        <begin position="94"/>
        <end position="246"/>
    </location>
</feature>
<dbReference type="Pfam" id="PF09588">
    <property type="entry name" value="YqaJ"/>
    <property type="match status" value="1"/>
</dbReference>
<evidence type="ECO:0000313" key="2">
    <source>
        <dbReference type="Ensembl" id="ENSELUP00000086439.1"/>
    </source>
</evidence>
<protein>
    <recommendedName>
        <fullName evidence="1">YqaJ viral recombinase domain-containing protein</fullName>
    </recommendedName>
</protein>
<organism evidence="2 3">
    <name type="scientific">Esox lucius</name>
    <name type="common">Northern pike</name>
    <dbReference type="NCBI Taxonomy" id="8010"/>
    <lineage>
        <taxon>Eukaryota</taxon>
        <taxon>Metazoa</taxon>
        <taxon>Chordata</taxon>
        <taxon>Craniata</taxon>
        <taxon>Vertebrata</taxon>
        <taxon>Euteleostomi</taxon>
        <taxon>Actinopterygii</taxon>
        <taxon>Neopterygii</taxon>
        <taxon>Teleostei</taxon>
        <taxon>Protacanthopterygii</taxon>
        <taxon>Esociformes</taxon>
        <taxon>Esocidae</taxon>
        <taxon>Esox</taxon>
    </lineage>
</organism>
<keyword evidence="3" id="KW-1185">Reference proteome</keyword>
<dbReference type="InterPro" id="IPR019080">
    <property type="entry name" value="YqaJ_viral_recombinase"/>
</dbReference>
<evidence type="ECO:0000259" key="1">
    <source>
        <dbReference type="Pfam" id="PF09588"/>
    </source>
</evidence>
<dbReference type="Gene3D" id="3.90.320.10">
    <property type="match status" value="1"/>
</dbReference>
<name>A0AAY5KB43_ESOLU</name>
<dbReference type="PANTHER" id="PTHR47526">
    <property type="entry name" value="ATP-DEPENDENT DNA HELICASE"/>
    <property type="match status" value="1"/>
</dbReference>
<dbReference type="CDD" id="cd22343">
    <property type="entry name" value="PDDEXK_lambda_exonuclease-like"/>
    <property type="match status" value="1"/>
</dbReference>
<dbReference type="PANTHER" id="PTHR47526:SF3">
    <property type="entry name" value="PHD-TYPE DOMAIN-CONTAINING PROTEIN"/>
    <property type="match status" value="1"/>
</dbReference>
<dbReference type="GO" id="GO:0006281">
    <property type="term" value="P:DNA repair"/>
    <property type="evidence" value="ECO:0007669"/>
    <property type="project" value="UniProtKB-ARBA"/>
</dbReference>
<dbReference type="InterPro" id="IPR011335">
    <property type="entry name" value="Restrct_endonuc-II-like"/>
</dbReference>
<dbReference type="Proteomes" id="UP000265140">
    <property type="component" value="Chromosome 3"/>
</dbReference>
<proteinExistence type="predicted"/>